<comment type="caution">
    <text evidence="1">The sequence shown here is derived from an EMBL/GenBank/DDBJ whole genome shotgun (WGS) entry which is preliminary data.</text>
</comment>
<name>A0AAV2S1V9_MEGNR</name>
<evidence type="ECO:0000313" key="2">
    <source>
        <dbReference type="Proteomes" id="UP001497623"/>
    </source>
</evidence>
<keyword evidence="2" id="KW-1185">Reference proteome</keyword>
<sequence length="244" mass="27239">QLGNTTCELHLDDQGSWRMPSHFAHYPYIVRKCRPPPPLTLIDDLPTVLSRTRNRCSLKSYRGTVSKMENLPASLENLNLAIASDQQAYVCAEGLAKLKHTMPNLKEISMHVRVDVDVLSLPPLPLVQVYGGSNVYLYLSGVGEAETAWATAAAKTLLPRDGTELGAYRWLVFPSSRLTRTTTEELLRQLASADVRVEGEIVVSSRAPVTWKHRAELNVLTKHLMPDCAGFVWRKSDDKLGFGW</sequence>
<dbReference type="AlphaFoldDB" id="A0AAV2S1V9"/>
<evidence type="ECO:0000313" key="1">
    <source>
        <dbReference type="EMBL" id="CAL4154256.1"/>
    </source>
</evidence>
<proteinExistence type="predicted"/>
<organism evidence="1 2">
    <name type="scientific">Meganyctiphanes norvegica</name>
    <name type="common">Northern krill</name>
    <name type="synonym">Thysanopoda norvegica</name>
    <dbReference type="NCBI Taxonomy" id="48144"/>
    <lineage>
        <taxon>Eukaryota</taxon>
        <taxon>Metazoa</taxon>
        <taxon>Ecdysozoa</taxon>
        <taxon>Arthropoda</taxon>
        <taxon>Crustacea</taxon>
        <taxon>Multicrustacea</taxon>
        <taxon>Malacostraca</taxon>
        <taxon>Eumalacostraca</taxon>
        <taxon>Eucarida</taxon>
        <taxon>Euphausiacea</taxon>
        <taxon>Euphausiidae</taxon>
        <taxon>Meganyctiphanes</taxon>
    </lineage>
</organism>
<gene>
    <name evidence="1" type="ORF">MNOR_LOCUS31298</name>
</gene>
<reference evidence="1 2" key="1">
    <citation type="submission" date="2024-05" db="EMBL/GenBank/DDBJ databases">
        <authorList>
            <person name="Wallberg A."/>
        </authorList>
    </citation>
    <scope>NUCLEOTIDE SEQUENCE [LARGE SCALE GENOMIC DNA]</scope>
</reference>
<dbReference type="EMBL" id="CAXKWB010040065">
    <property type="protein sequence ID" value="CAL4154256.1"/>
    <property type="molecule type" value="Genomic_DNA"/>
</dbReference>
<accession>A0AAV2S1V9</accession>
<dbReference type="Proteomes" id="UP001497623">
    <property type="component" value="Unassembled WGS sequence"/>
</dbReference>
<feature type="non-terminal residue" evidence="1">
    <location>
        <position position="1"/>
    </location>
</feature>
<protein>
    <submittedName>
        <fullName evidence="1">Uncharacterized protein</fullName>
    </submittedName>
</protein>